<evidence type="ECO:0000313" key="1">
    <source>
        <dbReference type="EMBL" id="ALL63429.1"/>
    </source>
</evidence>
<organism evidence="1 2">
    <name type="scientific">Paraburkholderia caribensis MBA4</name>
    <dbReference type="NCBI Taxonomy" id="1323664"/>
    <lineage>
        <taxon>Bacteria</taxon>
        <taxon>Pseudomonadati</taxon>
        <taxon>Pseudomonadota</taxon>
        <taxon>Betaproteobacteria</taxon>
        <taxon>Burkholderiales</taxon>
        <taxon>Burkholderiaceae</taxon>
        <taxon>Paraburkholderia</taxon>
    </lineage>
</organism>
<dbReference type="AlphaFoldDB" id="A0A0N7JTF0"/>
<sequence length="55" mass="5894">MMSGARGGPLPCETGGARCAQMEKLETAQDTARKTEGQYAFCEARRPACRASRDA</sequence>
<accession>A0A0N7JTF0</accession>
<reference evidence="1 2" key="1">
    <citation type="journal article" date="2014" name="Genome Announc.">
        <title>Draft Genome Sequence of the Haloacid-Degrading Burkholderia caribensis Strain MBA4.</title>
        <authorList>
            <person name="Pan Y."/>
            <person name="Kong K.F."/>
            <person name="Tsang J.S."/>
        </authorList>
    </citation>
    <scope>NUCLEOTIDE SEQUENCE [LARGE SCALE GENOMIC DNA]</scope>
    <source>
        <strain evidence="1 2">MBA4</strain>
    </source>
</reference>
<proteinExistence type="predicted"/>
<protein>
    <submittedName>
        <fullName evidence="1">Uncharacterized protein</fullName>
    </submittedName>
</protein>
<name>A0A0N7JTF0_9BURK</name>
<evidence type="ECO:0000313" key="2">
    <source>
        <dbReference type="Proteomes" id="UP000019146"/>
    </source>
</evidence>
<gene>
    <name evidence="1" type="ORF">K788_0003479</name>
</gene>
<dbReference type="KEGG" id="bcai:K788_0003479"/>
<dbReference type="Proteomes" id="UP000019146">
    <property type="component" value="Chromosome 1"/>
</dbReference>
<dbReference type="EMBL" id="CP012746">
    <property type="protein sequence ID" value="ALL63429.1"/>
    <property type="molecule type" value="Genomic_DNA"/>
</dbReference>